<reference evidence="2 3" key="1">
    <citation type="submission" date="2019-02" db="EMBL/GenBank/DDBJ databases">
        <title>Genomic Encyclopedia of Type Strains, Phase IV (KMG-IV): sequencing the most valuable type-strain genomes for metagenomic binning, comparative biology and taxonomic classification.</title>
        <authorList>
            <person name="Goeker M."/>
        </authorList>
    </citation>
    <scope>NUCLEOTIDE SEQUENCE [LARGE SCALE GENOMIC DNA]</scope>
    <source>
        <strain evidence="2 3">DSM 29486</strain>
    </source>
</reference>
<proteinExistence type="predicted"/>
<dbReference type="Pfam" id="PF00583">
    <property type="entry name" value="Acetyltransf_1"/>
    <property type="match status" value="1"/>
</dbReference>
<dbReference type="CDD" id="cd04301">
    <property type="entry name" value="NAT_SF"/>
    <property type="match status" value="1"/>
</dbReference>
<accession>A0A4Q7PQW3</accession>
<evidence type="ECO:0000313" key="2">
    <source>
        <dbReference type="EMBL" id="RZT02716.1"/>
    </source>
</evidence>
<sequence length="167" mass="19263">MDEKTLRIEFNMLDPAILIMKEVAAWGRKRGFTLWPDEWLTPEQLITPNAQPENFCIGSVNGTITCAFILQWADPDYWPQAPRYEAAYLHKLCVRRNFAGTGMTKIVVNAVKQECLKRGIRYIRLDTALDEKVVRKIYLNAGFKIVDIIDHPNGRSTALYELDVQEF</sequence>
<evidence type="ECO:0000259" key="1">
    <source>
        <dbReference type="PROSITE" id="PS51186"/>
    </source>
</evidence>
<organism evidence="2 3">
    <name type="scientific">Cuneatibacter caecimuris</name>
    <dbReference type="NCBI Taxonomy" id="1796618"/>
    <lineage>
        <taxon>Bacteria</taxon>
        <taxon>Bacillati</taxon>
        <taxon>Bacillota</taxon>
        <taxon>Clostridia</taxon>
        <taxon>Lachnospirales</taxon>
        <taxon>Lachnospiraceae</taxon>
        <taxon>Cuneatibacter</taxon>
    </lineage>
</organism>
<keyword evidence="2" id="KW-0808">Transferase</keyword>
<gene>
    <name evidence="2" type="ORF">EV209_0840</name>
</gene>
<dbReference type="Proteomes" id="UP000292927">
    <property type="component" value="Unassembled WGS sequence"/>
</dbReference>
<dbReference type="InterPro" id="IPR000182">
    <property type="entry name" value="GNAT_dom"/>
</dbReference>
<dbReference type="GO" id="GO:0016747">
    <property type="term" value="F:acyltransferase activity, transferring groups other than amino-acyl groups"/>
    <property type="evidence" value="ECO:0007669"/>
    <property type="project" value="InterPro"/>
</dbReference>
<dbReference type="PROSITE" id="PS51186">
    <property type="entry name" value="GNAT"/>
    <property type="match status" value="1"/>
</dbReference>
<name>A0A4Q7PQW3_9FIRM</name>
<evidence type="ECO:0000313" key="3">
    <source>
        <dbReference type="Proteomes" id="UP000292927"/>
    </source>
</evidence>
<comment type="caution">
    <text evidence="2">The sequence shown here is derived from an EMBL/GenBank/DDBJ whole genome shotgun (WGS) entry which is preliminary data.</text>
</comment>
<dbReference type="EMBL" id="SGXF01000001">
    <property type="protein sequence ID" value="RZT02716.1"/>
    <property type="molecule type" value="Genomic_DNA"/>
</dbReference>
<dbReference type="OrthoDB" id="6382410at2"/>
<protein>
    <submittedName>
        <fullName evidence="2">Acetyltransferase (GNAT) family protein</fullName>
    </submittedName>
</protein>
<keyword evidence="3" id="KW-1185">Reference proteome</keyword>
<dbReference type="AlphaFoldDB" id="A0A4Q7PQW3"/>
<dbReference type="InterPro" id="IPR016181">
    <property type="entry name" value="Acyl_CoA_acyltransferase"/>
</dbReference>
<feature type="domain" description="N-acetyltransferase" evidence="1">
    <location>
        <begin position="4"/>
        <end position="165"/>
    </location>
</feature>
<dbReference type="SUPFAM" id="SSF55729">
    <property type="entry name" value="Acyl-CoA N-acyltransferases (Nat)"/>
    <property type="match status" value="1"/>
</dbReference>
<dbReference type="Gene3D" id="3.40.630.30">
    <property type="match status" value="1"/>
</dbReference>